<keyword evidence="2" id="KW-1133">Transmembrane helix</keyword>
<dbReference type="AlphaFoldDB" id="A0A0P1BEC8"/>
<feature type="region of interest" description="Disordered" evidence="1">
    <location>
        <begin position="183"/>
        <end position="202"/>
    </location>
</feature>
<feature type="compositionally biased region" description="Low complexity" evidence="1">
    <location>
        <begin position="7"/>
        <end position="24"/>
    </location>
</feature>
<evidence type="ECO:0000313" key="4">
    <source>
        <dbReference type="Proteomes" id="UP000054845"/>
    </source>
</evidence>
<name>A0A0P1BEC8_9BASI</name>
<organism evidence="3 4">
    <name type="scientific">Ceraceosorus bombacis</name>
    <dbReference type="NCBI Taxonomy" id="401625"/>
    <lineage>
        <taxon>Eukaryota</taxon>
        <taxon>Fungi</taxon>
        <taxon>Dikarya</taxon>
        <taxon>Basidiomycota</taxon>
        <taxon>Ustilaginomycotina</taxon>
        <taxon>Exobasidiomycetes</taxon>
        <taxon>Ceraceosorales</taxon>
        <taxon>Ceraceosoraceae</taxon>
        <taxon>Ceraceosorus</taxon>
    </lineage>
</organism>
<dbReference type="OrthoDB" id="10407629at2759"/>
<evidence type="ECO:0000256" key="2">
    <source>
        <dbReference type="SAM" id="Phobius"/>
    </source>
</evidence>
<keyword evidence="2" id="KW-0472">Membrane</keyword>
<evidence type="ECO:0000313" key="3">
    <source>
        <dbReference type="EMBL" id="CEH14481.1"/>
    </source>
</evidence>
<accession>A0A0P1BEC8</accession>
<feature type="region of interest" description="Disordered" evidence="1">
    <location>
        <begin position="339"/>
        <end position="372"/>
    </location>
</feature>
<proteinExistence type="predicted"/>
<feature type="compositionally biased region" description="Polar residues" evidence="1">
    <location>
        <begin position="183"/>
        <end position="194"/>
    </location>
</feature>
<feature type="region of interest" description="Disordered" evidence="1">
    <location>
        <begin position="1"/>
        <end position="24"/>
    </location>
</feature>
<dbReference type="Proteomes" id="UP000054845">
    <property type="component" value="Unassembled WGS sequence"/>
</dbReference>
<protein>
    <submittedName>
        <fullName evidence="3">Uncharacterized protein</fullName>
    </submittedName>
</protein>
<reference evidence="3 4" key="1">
    <citation type="submission" date="2014-09" db="EMBL/GenBank/DDBJ databases">
        <authorList>
            <person name="Magalhaes I.L.F."/>
            <person name="Oliveira U."/>
            <person name="Santos F.R."/>
            <person name="Vidigal T.H.D.A."/>
            <person name="Brescovit A.D."/>
            <person name="Santos A.J."/>
        </authorList>
    </citation>
    <scope>NUCLEOTIDE SEQUENCE [LARGE SCALE GENOMIC DNA]</scope>
</reference>
<evidence type="ECO:0000256" key="1">
    <source>
        <dbReference type="SAM" id="MobiDB-lite"/>
    </source>
</evidence>
<keyword evidence="4" id="KW-1185">Reference proteome</keyword>
<keyword evidence="2" id="KW-0812">Transmembrane</keyword>
<feature type="compositionally biased region" description="Low complexity" evidence="1">
    <location>
        <begin position="352"/>
        <end position="372"/>
    </location>
</feature>
<feature type="transmembrane region" description="Helical" evidence="2">
    <location>
        <begin position="524"/>
        <end position="541"/>
    </location>
</feature>
<sequence length="551" mass="59870">MERTSKPSASALASRRGSAPSLSSIHVENKSRAVDLYPLAHAPISPALKSALSHSYAPPASPTISRSPSTVGTSPKRLQYVCPPTPILRGYNASNWGLLAIVKVDFNLTVTVLHHRSQTLFAWPFNLDPDGTSDSGKVFITPRSPDAADAPQPHLISESLKLVGVVLGNWMQNRSRFDVQTRIASTAPEGSTSPSRDEDGEVARIRRDLGLIRLTCEERAAALARQEIPSSAWRRPSCCSCAEAPDSPRRVAFDESPRSRPRESALGLRFDDEEPLELVNSRRHSIEPHRLRKSVSFDEKRNTTLTFETLPMDKATPLMRVKDALSFPSTAPFFKRDISDLGETSTDDSRRSVPASPASPSSVSPSLSEFSWSPKHSRSSLASPISSIGSCSEQSSSSGNFAVSSMSPLARPQSPTHIDDGHDLLTFSRASRRLPTEDVDLCLVATLPYKASSTNRVENASTAVLSPALLHSAELARCKEISTSLAASPMPISPTRGRTLQARASSIERISATESHHQPCLTCVIAPFTTSAFVILFLLVLRHQKHPTRHA</sequence>
<dbReference type="EMBL" id="CCYA01000243">
    <property type="protein sequence ID" value="CEH14481.1"/>
    <property type="molecule type" value="Genomic_DNA"/>
</dbReference>
<feature type="region of interest" description="Disordered" evidence="1">
    <location>
        <begin position="397"/>
        <end position="422"/>
    </location>
</feature>